<organism evidence="2 3">
    <name type="scientific">Austropuccinia psidii MF-1</name>
    <dbReference type="NCBI Taxonomy" id="1389203"/>
    <lineage>
        <taxon>Eukaryota</taxon>
        <taxon>Fungi</taxon>
        <taxon>Dikarya</taxon>
        <taxon>Basidiomycota</taxon>
        <taxon>Pucciniomycotina</taxon>
        <taxon>Pucciniomycetes</taxon>
        <taxon>Pucciniales</taxon>
        <taxon>Sphaerophragmiaceae</taxon>
        <taxon>Austropuccinia</taxon>
    </lineage>
</organism>
<name>A0A9Q3EL25_9BASI</name>
<protein>
    <recommendedName>
        <fullName evidence="1">Tf2-1-like SH3-like domain-containing protein</fullName>
    </recommendedName>
</protein>
<reference evidence="2" key="1">
    <citation type="submission" date="2021-03" db="EMBL/GenBank/DDBJ databases">
        <title>Draft genome sequence of rust myrtle Austropuccinia psidii MF-1, a brazilian biotype.</title>
        <authorList>
            <person name="Quecine M.C."/>
            <person name="Pachon D.M.R."/>
            <person name="Bonatelli M.L."/>
            <person name="Correr F.H."/>
            <person name="Franceschini L.M."/>
            <person name="Leite T.F."/>
            <person name="Margarido G.R.A."/>
            <person name="Almeida C.A."/>
            <person name="Ferrarezi J.A."/>
            <person name="Labate C.A."/>
        </authorList>
    </citation>
    <scope>NUCLEOTIDE SEQUENCE</scope>
    <source>
        <strain evidence="2">MF-1</strain>
    </source>
</reference>
<keyword evidence="3" id="KW-1185">Reference proteome</keyword>
<proteinExistence type="predicted"/>
<feature type="domain" description="Tf2-1-like SH3-like" evidence="1">
    <location>
        <begin position="113"/>
        <end position="174"/>
    </location>
</feature>
<dbReference type="InterPro" id="IPR056924">
    <property type="entry name" value="SH3_Tf2-1"/>
</dbReference>
<evidence type="ECO:0000313" key="3">
    <source>
        <dbReference type="Proteomes" id="UP000765509"/>
    </source>
</evidence>
<comment type="caution">
    <text evidence="2">The sequence shown here is derived from an EMBL/GenBank/DDBJ whole genome shotgun (WGS) entry which is preliminary data.</text>
</comment>
<evidence type="ECO:0000313" key="2">
    <source>
        <dbReference type="EMBL" id="MBW0521917.1"/>
    </source>
</evidence>
<dbReference type="Pfam" id="PF24626">
    <property type="entry name" value="SH3_Tf2-1"/>
    <property type="match status" value="1"/>
</dbReference>
<dbReference type="Proteomes" id="UP000765509">
    <property type="component" value="Unassembled WGS sequence"/>
</dbReference>
<gene>
    <name evidence="2" type="ORF">O181_061632</name>
</gene>
<dbReference type="EMBL" id="AVOT02029165">
    <property type="protein sequence ID" value="MBW0521917.1"/>
    <property type="molecule type" value="Genomic_DNA"/>
</dbReference>
<sequence length="257" mass="29423">MIRRFSACGLDFKDSDGFTHDWCTPIPELELACKTSVHSSTGQTPGMLEKGWNPRLPVDTLKKYLIDIHPTACSFKIMLDKVKHHAKQSMNDAFEYSKQKWDKSNKVTDFKVGDLVVVSTLNFNNIKGPKKLEDSYKGPSFIVASHGTNAVQVELSGDLEHKHPTFPVSLIKPYQQADKELFPLSNPAPFSVPPSEQSEDKKIKKVIKERRLRGKNQREYLVRYRNTVHEDGWLAESELTDSDKRLSIFRHERRPQA</sequence>
<accession>A0A9Q3EL25</accession>
<evidence type="ECO:0000259" key="1">
    <source>
        <dbReference type="Pfam" id="PF24626"/>
    </source>
</evidence>
<dbReference type="AlphaFoldDB" id="A0A9Q3EL25"/>